<evidence type="ECO:0000259" key="1">
    <source>
        <dbReference type="Pfam" id="PF01471"/>
    </source>
</evidence>
<feature type="domain" description="L,D-TPase catalytic" evidence="2">
    <location>
        <begin position="499"/>
        <end position="611"/>
    </location>
</feature>
<dbReference type="Pfam" id="PF03734">
    <property type="entry name" value="YkuD"/>
    <property type="match status" value="1"/>
</dbReference>
<feature type="domain" description="Peptidoglycan binding-like" evidence="1">
    <location>
        <begin position="181"/>
        <end position="237"/>
    </location>
</feature>
<sequence length="644" mass="71130">MRYLKVLLTAVLVLGLIFAVSSCTKSVQAPEQKDSGSDELVKEFYSSEFLSEEIALKLLKDEIDSKEGVLVFGKDEISNEPSANNNVVLVVSEQSKIFDPDLKKGTAYYYVSALKNSKELTRKFVRVAIDYTPDGWKVNVIDVENYKIPEEEIAIEKNLEASPLANGYPDPFYRLITPGVSGNDVRFLQERLNEFLIEKGYNVQLTVDGIYGPKTQSAVLNYCQYYGLNYDGNFGYNKMVKLLSVTDGKLDVIPSMSIEKIEYITSPLVVGETEVLRVTIARNSYTNLNYEFYIVAESSAHGQLASALVNMSAGEQRRSFNLVVKFNKAGDFKTTIKLFTKNLESITARTGTYPDTVKSSSTPSFTPRVSIDSIDYTTKPLVVDEAENLKVVISESGGTNISRSLKIVVSSSAHGQLGETTVTWNAGEVTKSVNFPVKFRKAGEFSTKVSVYTQSGSLVAERMGLSKDTVYASNPSRGPSIPSWARFYIYVDLWKDRSREGKLYLYDRSGNLRYTTRALGMSALGRPWYQNSGDTPTGGYEGTLAAPAYPAESFGIGNVVELWGISGNAYRAYYEFGRAGIWIHGGRGIYTGYSGAYLYPTHGCVRIPDDAQVAMFGKGYSNLGIMGQIGVYMGSKGYVVVDEK</sequence>
<dbReference type="InterPro" id="IPR005490">
    <property type="entry name" value="LD_TPept_cat_dom"/>
</dbReference>
<gene>
    <name evidence="3" type="ORF">ENM46_00280</name>
</gene>
<dbReference type="SUPFAM" id="SSF47090">
    <property type="entry name" value="PGBD-like"/>
    <property type="match status" value="1"/>
</dbReference>
<evidence type="ECO:0000313" key="3">
    <source>
        <dbReference type="EMBL" id="HHR33367.1"/>
    </source>
</evidence>
<dbReference type="GO" id="GO:0016740">
    <property type="term" value="F:transferase activity"/>
    <property type="evidence" value="ECO:0007669"/>
    <property type="project" value="InterPro"/>
</dbReference>
<evidence type="ECO:0000259" key="2">
    <source>
        <dbReference type="Pfam" id="PF03734"/>
    </source>
</evidence>
<accession>A0A7C5Y6Y8</accession>
<dbReference type="InterPro" id="IPR036366">
    <property type="entry name" value="PGBDSf"/>
</dbReference>
<reference evidence="3" key="1">
    <citation type="journal article" date="2020" name="mSystems">
        <title>Genome- and Community-Level Interaction Insights into Carbon Utilization and Element Cycling Functions of Hydrothermarchaeota in Hydrothermal Sediment.</title>
        <authorList>
            <person name="Zhou Z."/>
            <person name="Liu Y."/>
            <person name="Xu W."/>
            <person name="Pan J."/>
            <person name="Luo Z.H."/>
            <person name="Li M."/>
        </authorList>
    </citation>
    <scope>NUCLEOTIDE SEQUENCE [LARGE SCALE GENOMIC DNA]</scope>
    <source>
        <strain evidence="3">SpSt-1088</strain>
    </source>
</reference>
<dbReference type="EMBL" id="DRXW01000019">
    <property type="protein sequence ID" value="HHR33367.1"/>
    <property type="molecule type" value="Genomic_DNA"/>
</dbReference>
<proteinExistence type="predicted"/>
<dbReference type="InterPro" id="IPR036365">
    <property type="entry name" value="PGBD-like_sf"/>
</dbReference>
<name>A0A7C5Y6Y8_9BACT</name>
<dbReference type="CDD" id="cd16913">
    <property type="entry name" value="YkuD_like"/>
    <property type="match status" value="1"/>
</dbReference>
<dbReference type="Pfam" id="PF01471">
    <property type="entry name" value="PG_binding_1"/>
    <property type="match status" value="1"/>
</dbReference>
<dbReference type="InterPro" id="IPR002477">
    <property type="entry name" value="Peptidoglycan-bd-like"/>
</dbReference>
<dbReference type="AlphaFoldDB" id="A0A7C5Y6Y8"/>
<dbReference type="Gene3D" id="1.10.101.10">
    <property type="entry name" value="PGBD-like superfamily/PGBD"/>
    <property type="match status" value="1"/>
</dbReference>
<comment type="caution">
    <text evidence="3">The sequence shown here is derived from an EMBL/GenBank/DDBJ whole genome shotgun (WGS) entry which is preliminary data.</text>
</comment>
<organism evidence="3">
    <name type="scientific">Fervidobacterium nodosum</name>
    <dbReference type="NCBI Taxonomy" id="2424"/>
    <lineage>
        <taxon>Bacteria</taxon>
        <taxon>Thermotogati</taxon>
        <taxon>Thermotogota</taxon>
        <taxon>Thermotogae</taxon>
        <taxon>Thermotogales</taxon>
        <taxon>Fervidobacteriaceae</taxon>
        <taxon>Fervidobacterium</taxon>
    </lineage>
</organism>
<dbReference type="PROSITE" id="PS51257">
    <property type="entry name" value="PROKAR_LIPOPROTEIN"/>
    <property type="match status" value="1"/>
</dbReference>
<protein>
    <submittedName>
        <fullName evidence="3">Uncharacterized protein</fullName>
    </submittedName>
</protein>